<dbReference type="EMBL" id="CABIKO010000008">
    <property type="protein sequence ID" value="VVA13791.1"/>
    <property type="molecule type" value="Genomic_DNA"/>
</dbReference>
<organism evidence="1 2">
    <name type="scientific">Prunus dulcis</name>
    <name type="common">Almond</name>
    <name type="synonym">Amygdalus dulcis</name>
    <dbReference type="NCBI Taxonomy" id="3755"/>
    <lineage>
        <taxon>Eukaryota</taxon>
        <taxon>Viridiplantae</taxon>
        <taxon>Streptophyta</taxon>
        <taxon>Embryophyta</taxon>
        <taxon>Tracheophyta</taxon>
        <taxon>Spermatophyta</taxon>
        <taxon>Magnoliopsida</taxon>
        <taxon>eudicotyledons</taxon>
        <taxon>Gunneridae</taxon>
        <taxon>Pentapetalae</taxon>
        <taxon>rosids</taxon>
        <taxon>fabids</taxon>
        <taxon>Rosales</taxon>
        <taxon>Rosaceae</taxon>
        <taxon>Amygdaloideae</taxon>
        <taxon>Amygdaleae</taxon>
        <taxon>Prunus</taxon>
    </lineage>
</organism>
<proteinExistence type="predicted"/>
<name>A0A5E4EGT4_PRUDU</name>
<dbReference type="InParanoid" id="A0A5E4EGT4"/>
<reference evidence="2" key="1">
    <citation type="journal article" date="2020" name="Plant J.">
        <title>Transposons played a major role in the diversification between the closely related almond and peach genomes: results from the almond genome sequence.</title>
        <authorList>
            <person name="Alioto T."/>
            <person name="Alexiou K.G."/>
            <person name="Bardil A."/>
            <person name="Barteri F."/>
            <person name="Castanera R."/>
            <person name="Cruz F."/>
            <person name="Dhingra A."/>
            <person name="Duval H."/>
            <person name="Fernandez I Marti A."/>
            <person name="Frias L."/>
            <person name="Galan B."/>
            <person name="Garcia J.L."/>
            <person name="Howad W."/>
            <person name="Gomez-Garrido J."/>
            <person name="Gut M."/>
            <person name="Julca I."/>
            <person name="Morata J."/>
            <person name="Puigdomenech P."/>
            <person name="Ribeca P."/>
            <person name="Rubio Cabetas M.J."/>
            <person name="Vlasova A."/>
            <person name="Wirthensohn M."/>
            <person name="Garcia-Mas J."/>
            <person name="Gabaldon T."/>
            <person name="Casacuberta J.M."/>
            <person name="Arus P."/>
        </authorList>
    </citation>
    <scope>NUCLEOTIDE SEQUENCE [LARGE SCALE GENOMIC DNA]</scope>
    <source>
        <strain evidence="2">cv. Texas</strain>
    </source>
</reference>
<gene>
    <name evidence="1" type="ORF">ALMOND_2B035483</name>
</gene>
<dbReference type="Proteomes" id="UP000327085">
    <property type="component" value="Chromosome 1"/>
</dbReference>
<protein>
    <submittedName>
        <fullName evidence="1">Uncharacterized protein</fullName>
    </submittedName>
</protein>
<dbReference type="Gramene" id="VVA13791">
    <property type="protein sequence ID" value="VVA13791"/>
    <property type="gene ID" value="Prudul26B035483"/>
</dbReference>
<sequence>MVKVKTEDKSFFFFEALINAMVTTSSPRWNLKKEKNGKRGKAWNARLRWIRQMQNRAEASCCCLGLKTEGLQIRDRVSGKGGTCTLSKDDNRWSRDPTPLESWPCQQKKALSFKALCDSHGIGINLNKTF</sequence>
<accession>A0A5E4EGT4</accession>
<evidence type="ECO:0000313" key="1">
    <source>
        <dbReference type="EMBL" id="VVA13791.1"/>
    </source>
</evidence>
<dbReference type="AlphaFoldDB" id="A0A5E4EGT4"/>
<evidence type="ECO:0000313" key="2">
    <source>
        <dbReference type="Proteomes" id="UP000327085"/>
    </source>
</evidence>